<evidence type="ECO:0000313" key="5">
    <source>
        <dbReference type="EMBL" id="MFC5647576.1"/>
    </source>
</evidence>
<evidence type="ECO:0000313" key="6">
    <source>
        <dbReference type="Proteomes" id="UP001596047"/>
    </source>
</evidence>
<name>A0ABW0VSQ2_9BACL</name>
<dbReference type="GO" id="GO:0030272">
    <property type="term" value="F:5-formyltetrahydrofolate cyclo-ligase activity"/>
    <property type="evidence" value="ECO:0007669"/>
    <property type="project" value="UniProtKB-EC"/>
</dbReference>
<dbReference type="Gene3D" id="3.40.50.10420">
    <property type="entry name" value="NagB/RpiA/CoA transferase-like"/>
    <property type="match status" value="1"/>
</dbReference>
<keyword evidence="5" id="KW-0436">Ligase</keyword>
<dbReference type="PANTHER" id="PTHR23407:SF1">
    <property type="entry name" value="5-FORMYLTETRAHYDROFOLATE CYCLO-LIGASE"/>
    <property type="match status" value="1"/>
</dbReference>
<evidence type="ECO:0000256" key="4">
    <source>
        <dbReference type="RuleBase" id="RU361279"/>
    </source>
</evidence>
<keyword evidence="3 4" id="KW-0067">ATP-binding</keyword>
<proteinExistence type="inferred from homology"/>
<comment type="caution">
    <text evidence="5">The sequence shown here is derived from an EMBL/GenBank/DDBJ whole genome shotgun (WGS) entry which is preliminary data.</text>
</comment>
<dbReference type="Proteomes" id="UP001596047">
    <property type="component" value="Unassembled WGS sequence"/>
</dbReference>
<organism evidence="5 6">
    <name type="scientific">Paenibacillus solisilvae</name>
    <dbReference type="NCBI Taxonomy" id="2486751"/>
    <lineage>
        <taxon>Bacteria</taxon>
        <taxon>Bacillati</taxon>
        <taxon>Bacillota</taxon>
        <taxon>Bacilli</taxon>
        <taxon>Bacillales</taxon>
        <taxon>Paenibacillaceae</taxon>
        <taxon>Paenibacillus</taxon>
    </lineage>
</organism>
<keyword evidence="6" id="KW-1185">Reference proteome</keyword>
<comment type="cofactor">
    <cofactor evidence="4">
        <name>Mg(2+)</name>
        <dbReference type="ChEBI" id="CHEBI:18420"/>
    </cofactor>
</comment>
<dbReference type="Pfam" id="PF01812">
    <property type="entry name" value="5-FTHF_cyc-lig"/>
    <property type="match status" value="1"/>
</dbReference>
<evidence type="ECO:0000256" key="2">
    <source>
        <dbReference type="ARBA" id="ARBA00022741"/>
    </source>
</evidence>
<dbReference type="SUPFAM" id="SSF100950">
    <property type="entry name" value="NagB/RpiA/CoA transferase-like"/>
    <property type="match status" value="1"/>
</dbReference>
<accession>A0ABW0VSQ2</accession>
<dbReference type="InterPro" id="IPR037171">
    <property type="entry name" value="NagB/RpiA_transferase-like"/>
</dbReference>
<gene>
    <name evidence="5" type="ORF">ACFPYJ_00230</name>
</gene>
<comment type="similarity">
    <text evidence="1 4">Belongs to the 5-formyltetrahydrofolate cyclo-ligase family.</text>
</comment>
<sequence length="231" mass="26417">MMEQNADSEAFYQQKKEARAAAIVRRDSLSEQLRSSRSEAACQAVIDWLEQQQETFHSLRLMVYVPFRSELDTKPLIEWGWRSHLTIIVPRCVRADRSMELYSIKGWEELVPGAYEILEPDPHKAERCADSFIPDIIIVPGLAFDLLGGRLGYGGGYYDRFYERLCKLTAEQAKRFPYWIGAGYELQLTHEVPMDPHDARLQAVVTEQGLRWTSASISHLPKGANHGSDPF</sequence>
<comment type="catalytic activity">
    <reaction evidence="4">
        <text>(6S)-5-formyl-5,6,7,8-tetrahydrofolate + ATP = (6R)-5,10-methenyltetrahydrofolate + ADP + phosphate</text>
        <dbReference type="Rhea" id="RHEA:10488"/>
        <dbReference type="ChEBI" id="CHEBI:30616"/>
        <dbReference type="ChEBI" id="CHEBI:43474"/>
        <dbReference type="ChEBI" id="CHEBI:57455"/>
        <dbReference type="ChEBI" id="CHEBI:57457"/>
        <dbReference type="ChEBI" id="CHEBI:456216"/>
        <dbReference type="EC" id="6.3.3.2"/>
    </reaction>
</comment>
<reference evidence="6" key="1">
    <citation type="journal article" date="2019" name="Int. J. Syst. Evol. Microbiol.">
        <title>The Global Catalogue of Microorganisms (GCM) 10K type strain sequencing project: providing services to taxonomists for standard genome sequencing and annotation.</title>
        <authorList>
            <consortium name="The Broad Institute Genomics Platform"/>
            <consortium name="The Broad Institute Genome Sequencing Center for Infectious Disease"/>
            <person name="Wu L."/>
            <person name="Ma J."/>
        </authorList>
    </citation>
    <scope>NUCLEOTIDE SEQUENCE [LARGE SCALE GENOMIC DNA]</scope>
    <source>
        <strain evidence="6">CGMCC 1.3240</strain>
    </source>
</reference>
<keyword evidence="4" id="KW-0479">Metal-binding</keyword>
<dbReference type="InterPro" id="IPR002698">
    <property type="entry name" value="FTHF_cligase"/>
</dbReference>
<dbReference type="PANTHER" id="PTHR23407">
    <property type="entry name" value="ATPASE INHIBITOR/5-FORMYLTETRAHYDROFOLATE CYCLO-LIGASE"/>
    <property type="match status" value="1"/>
</dbReference>
<dbReference type="EMBL" id="JBHSOW010000002">
    <property type="protein sequence ID" value="MFC5647576.1"/>
    <property type="molecule type" value="Genomic_DNA"/>
</dbReference>
<dbReference type="NCBIfam" id="TIGR02727">
    <property type="entry name" value="MTHFS_bact"/>
    <property type="match status" value="1"/>
</dbReference>
<keyword evidence="4" id="KW-0460">Magnesium</keyword>
<dbReference type="RefSeq" id="WP_379186015.1">
    <property type="nucleotide sequence ID" value="NZ_JBHSOW010000002.1"/>
</dbReference>
<evidence type="ECO:0000256" key="3">
    <source>
        <dbReference type="ARBA" id="ARBA00022840"/>
    </source>
</evidence>
<dbReference type="PIRSF" id="PIRSF006806">
    <property type="entry name" value="FTHF_cligase"/>
    <property type="match status" value="1"/>
</dbReference>
<protein>
    <recommendedName>
        <fullName evidence="4">5-formyltetrahydrofolate cyclo-ligase</fullName>
        <ecNumber evidence="4">6.3.3.2</ecNumber>
    </recommendedName>
</protein>
<evidence type="ECO:0000256" key="1">
    <source>
        <dbReference type="ARBA" id="ARBA00010638"/>
    </source>
</evidence>
<dbReference type="EC" id="6.3.3.2" evidence="4"/>
<keyword evidence="2 4" id="KW-0547">Nucleotide-binding</keyword>
<dbReference type="InterPro" id="IPR024185">
    <property type="entry name" value="FTHF_cligase-like_sf"/>
</dbReference>